<gene>
    <name evidence="2" type="ORF">Sangu_1728900</name>
</gene>
<keyword evidence="1" id="KW-0732">Signal</keyword>
<comment type="caution">
    <text evidence="2">The sequence shown here is derived from an EMBL/GenBank/DDBJ whole genome shotgun (WGS) entry which is preliminary data.</text>
</comment>
<dbReference type="PANTHER" id="PTHR11439:SF511">
    <property type="match status" value="1"/>
</dbReference>
<dbReference type="PANTHER" id="PTHR11439">
    <property type="entry name" value="GAG-POL-RELATED RETROTRANSPOSON"/>
    <property type="match status" value="1"/>
</dbReference>
<organism evidence="2">
    <name type="scientific">Sesamum angustifolium</name>
    <dbReference type="NCBI Taxonomy" id="2727405"/>
    <lineage>
        <taxon>Eukaryota</taxon>
        <taxon>Viridiplantae</taxon>
        <taxon>Streptophyta</taxon>
        <taxon>Embryophyta</taxon>
        <taxon>Tracheophyta</taxon>
        <taxon>Spermatophyta</taxon>
        <taxon>Magnoliopsida</taxon>
        <taxon>eudicotyledons</taxon>
        <taxon>Gunneridae</taxon>
        <taxon>Pentapetalae</taxon>
        <taxon>asterids</taxon>
        <taxon>lamiids</taxon>
        <taxon>Lamiales</taxon>
        <taxon>Pedaliaceae</taxon>
        <taxon>Sesamum</taxon>
    </lineage>
</organism>
<feature type="chain" id="PRO_5043329738" evidence="1">
    <location>
        <begin position="17"/>
        <end position="133"/>
    </location>
</feature>
<reference evidence="2" key="1">
    <citation type="submission" date="2020-06" db="EMBL/GenBank/DDBJ databases">
        <authorList>
            <person name="Li T."/>
            <person name="Hu X."/>
            <person name="Zhang T."/>
            <person name="Song X."/>
            <person name="Zhang H."/>
            <person name="Dai N."/>
            <person name="Sheng W."/>
            <person name="Hou X."/>
            <person name="Wei L."/>
        </authorList>
    </citation>
    <scope>NUCLEOTIDE SEQUENCE</scope>
    <source>
        <strain evidence="2">G01</strain>
        <tissue evidence="2">Leaf</tissue>
    </source>
</reference>
<dbReference type="CDD" id="cd09272">
    <property type="entry name" value="RNase_HI_RT_Ty1"/>
    <property type="match status" value="1"/>
</dbReference>
<sequence length="133" mass="15337">MASTICELLWLSYLLCDFCIPVQEPIPFWCDDKAALHITANLIFHERTKHLDIDCYLVRDQFKLGFIFLPTSVVLANLLTFSPKLLLLLFFPVYCPIWAWVPKFHLEGGCYISIIISADLWALTKEQDDVVSI</sequence>
<feature type="signal peptide" evidence="1">
    <location>
        <begin position="1"/>
        <end position="16"/>
    </location>
</feature>
<dbReference type="EMBL" id="JACGWK010000011">
    <property type="protein sequence ID" value="KAL0326509.1"/>
    <property type="molecule type" value="Genomic_DNA"/>
</dbReference>
<protein>
    <submittedName>
        <fullName evidence="2">Uncharacterized protein</fullName>
    </submittedName>
</protein>
<name>A0AAW2M4Q2_9LAMI</name>
<accession>A0AAW2M4Q2</accession>
<evidence type="ECO:0000313" key="2">
    <source>
        <dbReference type="EMBL" id="KAL0326509.1"/>
    </source>
</evidence>
<proteinExistence type="predicted"/>
<dbReference type="AlphaFoldDB" id="A0AAW2M4Q2"/>
<evidence type="ECO:0000256" key="1">
    <source>
        <dbReference type="SAM" id="SignalP"/>
    </source>
</evidence>
<reference evidence="2" key="2">
    <citation type="journal article" date="2024" name="Plant">
        <title>Genomic evolution and insights into agronomic trait innovations of Sesamum species.</title>
        <authorList>
            <person name="Miao H."/>
            <person name="Wang L."/>
            <person name="Qu L."/>
            <person name="Liu H."/>
            <person name="Sun Y."/>
            <person name="Le M."/>
            <person name="Wang Q."/>
            <person name="Wei S."/>
            <person name="Zheng Y."/>
            <person name="Lin W."/>
            <person name="Duan Y."/>
            <person name="Cao H."/>
            <person name="Xiong S."/>
            <person name="Wang X."/>
            <person name="Wei L."/>
            <person name="Li C."/>
            <person name="Ma Q."/>
            <person name="Ju M."/>
            <person name="Zhao R."/>
            <person name="Li G."/>
            <person name="Mu C."/>
            <person name="Tian Q."/>
            <person name="Mei H."/>
            <person name="Zhang T."/>
            <person name="Gao T."/>
            <person name="Zhang H."/>
        </authorList>
    </citation>
    <scope>NUCLEOTIDE SEQUENCE</scope>
    <source>
        <strain evidence="2">G01</strain>
    </source>
</reference>